<dbReference type="HOGENOM" id="CLU_1913720_0_0_7"/>
<gene>
    <name evidence="1" type="ordered locus">Dde_4003</name>
</gene>
<dbReference type="RefSeq" id="WP_011368393.1">
    <property type="nucleotide sequence ID" value="NC_007519.1"/>
</dbReference>
<dbReference type="Proteomes" id="UP000002710">
    <property type="component" value="Chromosome"/>
</dbReference>
<dbReference type="KEGG" id="dde:Dde_4003"/>
<name>F9XXI2_OLEA2</name>
<dbReference type="eggNOG" id="ENOG5033XT4">
    <property type="taxonomic scope" value="Bacteria"/>
</dbReference>
<proteinExistence type="predicted"/>
<evidence type="ECO:0000313" key="2">
    <source>
        <dbReference type="Proteomes" id="UP000002710"/>
    </source>
</evidence>
<dbReference type="STRING" id="207559.Dde_4003"/>
<protein>
    <submittedName>
        <fullName evidence="1">Uncharacterized protein</fullName>
    </submittedName>
</protein>
<keyword evidence="2" id="KW-1185">Reference proteome</keyword>
<organism evidence="1 2">
    <name type="scientific">Oleidesulfovibrio alaskensis (strain ATCC BAA-1058 / DSM 17464 / G20)</name>
    <name type="common">Desulfovibrio alaskensis</name>
    <dbReference type="NCBI Taxonomy" id="207559"/>
    <lineage>
        <taxon>Bacteria</taxon>
        <taxon>Pseudomonadati</taxon>
        <taxon>Thermodesulfobacteriota</taxon>
        <taxon>Desulfovibrionia</taxon>
        <taxon>Desulfovibrionales</taxon>
        <taxon>Desulfovibrionaceae</taxon>
        <taxon>Oleidesulfovibrio</taxon>
    </lineage>
</organism>
<accession>F9XXI2</accession>
<dbReference type="EMBL" id="CP000112">
    <property type="protein sequence ID" value="AEL79445.1"/>
    <property type="molecule type" value="Genomic_DNA"/>
</dbReference>
<evidence type="ECO:0000313" key="1">
    <source>
        <dbReference type="EMBL" id="AEL79445.1"/>
    </source>
</evidence>
<sequence>MYNHTLRINGEFLASGQTLPADGTATGNGGVSRAGSMCGAAEVLVRAVSSVRVGAQKQLTLQLEHGDSEDALTPMPVSFARRYPEGLQAAPGDVLARLPVPSDTARYVCAVLGTDDPAAQGTVDVFMDFIPR</sequence>
<dbReference type="AlphaFoldDB" id="F9XXI2"/>
<reference evidence="1 2" key="1">
    <citation type="journal article" date="2011" name="J. Bacteriol.">
        <title>Complete genome sequence and updated annotation of Desulfovibrio alaskensis G20.</title>
        <authorList>
            <person name="Hauser L.J."/>
            <person name="Land M.L."/>
            <person name="Brown S.D."/>
            <person name="Larimer F."/>
            <person name="Keller K.L."/>
            <person name="Rapp-Giles B.J."/>
            <person name="Price M.N."/>
            <person name="Lin M."/>
            <person name="Bruce D.C."/>
            <person name="Detter J.C."/>
            <person name="Tapia R."/>
            <person name="Han C.S."/>
            <person name="Goodwin L.A."/>
            <person name="Cheng J.F."/>
            <person name="Pitluck S."/>
            <person name="Copeland A."/>
            <person name="Lucas S."/>
            <person name="Nolan M."/>
            <person name="Lapidus A.L."/>
            <person name="Palumbo A.V."/>
            <person name="Wall J.D."/>
        </authorList>
    </citation>
    <scope>NUCLEOTIDE SEQUENCE [LARGE SCALE GENOMIC DNA]</scope>
    <source>
        <strain evidence="2">ATCC BAA 1058 / DSM 17464 / G20</strain>
    </source>
</reference>